<dbReference type="AlphaFoldDB" id="A0AAE6CZM1"/>
<dbReference type="InterPro" id="IPR036259">
    <property type="entry name" value="MFS_trans_sf"/>
</dbReference>
<feature type="transmembrane region" description="Helical" evidence="4">
    <location>
        <begin position="131"/>
        <end position="156"/>
    </location>
</feature>
<dbReference type="InterPro" id="IPR011701">
    <property type="entry name" value="MFS"/>
</dbReference>
<feature type="transmembrane region" description="Helical" evidence="4">
    <location>
        <begin position="74"/>
        <end position="91"/>
    </location>
</feature>
<dbReference type="InterPro" id="IPR052524">
    <property type="entry name" value="MFS_Cyanate_Porter"/>
</dbReference>
<dbReference type="GO" id="GO:0022857">
    <property type="term" value="F:transmembrane transporter activity"/>
    <property type="evidence" value="ECO:0007669"/>
    <property type="project" value="InterPro"/>
</dbReference>
<feature type="transmembrane region" description="Helical" evidence="4">
    <location>
        <begin position="9"/>
        <end position="27"/>
    </location>
</feature>
<evidence type="ECO:0000313" key="5">
    <source>
        <dbReference type="EMBL" id="QBL13346.1"/>
    </source>
</evidence>
<feature type="transmembrane region" description="Helical" evidence="4">
    <location>
        <begin position="270"/>
        <end position="290"/>
    </location>
</feature>
<dbReference type="Proteomes" id="UP000321325">
    <property type="component" value="Unassembled WGS sequence"/>
</dbReference>
<keyword evidence="8" id="KW-1185">Reference proteome</keyword>
<dbReference type="Gene3D" id="1.20.1250.20">
    <property type="entry name" value="MFS general substrate transporter like domains"/>
    <property type="match status" value="1"/>
</dbReference>
<sequence>MQISYKKIFWINVFIVIVVALNLRAPITSLGPMIEHIKEYYNINSALAGMLTALPLIAFGFVSFFVSYFSQVRALLFALLLILIGEIIRSYGGKIGLFSGVFFIGSGIAIANVLLPSFIKEKFSKKSSNIMGLYSLFLGISSIVGVALSLPLLNIFNIKEAMIFWIIFAFLAIIFYLPHLKNKRLIRNQNKKYINLDIFKSLDAWKITILMGLQSFLSYSLFAWLSVIISQKGYDIGFGSNILLLSQIIGLPVAFLTPVILGKIQYKIRIFYILSLSIAYFLSFCMLLFFDSKVALFCVAFLIGCGSSGIFTITLLLIATKSSNTAIAAKLSAMSQGIGYLIAAQAPWVIGIFHDKFGNFNFGLLLLILVGILLNIFVFLAYNAKVIK</sequence>
<dbReference type="EMBL" id="VRMB01000009">
    <property type="protein sequence ID" value="TXK70570.1"/>
    <property type="molecule type" value="Genomic_DNA"/>
</dbReference>
<feature type="transmembrane region" description="Helical" evidence="4">
    <location>
        <begin position="47"/>
        <end position="67"/>
    </location>
</feature>
<keyword evidence="2 4" id="KW-1133">Transmembrane helix</keyword>
<evidence type="ECO:0000256" key="1">
    <source>
        <dbReference type="ARBA" id="ARBA00022692"/>
    </source>
</evidence>
<evidence type="ECO:0000313" key="8">
    <source>
        <dbReference type="Proteomes" id="UP000321325"/>
    </source>
</evidence>
<name>A0AAE6CZM1_9BACT</name>
<proteinExistence type="predicted"/>
<gene>
    <name evidence="5" type="ORF">A9460_02985</name>
    <name evidence="6" type="ORF">FVD15_02670</name>
</gene>
<keyword evidence="1 4" id="KW-0812">Transmembrane</keyword>
<dbReference type="PANTHER" id="PTHR23523:SF2">
    <property type="entry name" value="2-NITROIMIDAZOLE TRANSPORTER"/>
    <property type="match status" value="1"/>
</dbReference>
<evidence type="ECO:0000313" key="6">
    <source>
        <dbReference type="EMBL" id="TXK70570.1"/>
    </source>
</evidence>
<dbReference type="SUPFAM" id="SSF103473">
    <property type="entry name" value="MFS general substrate transporter"/>
    <property type="match status" value="1"/>
</dbReference>
<keyword evidence="3 4" id="KW-0472">Membrane</keyword>
<protein>
    <submittedName>
        <fullName evidence="5">MFS transporter</fullName>
    </submittedName>
</protein>
<reference evidence="6 8" key="2">
    <citation type="submission" date="2019-08" db="EMBL/GenBank/DDBJ databases">
        <title>Rapid identification of Enteric Bacteria from Whole Genome Sequences (WGS) using Average Nucleotide Identity (ANI).</title>
        <authorList>
            <person name="Lane C."/>
        </authorList>
    </citation>
    <scope>NUCLEOTIDE SEQUENCE [LARGE SCALE GENOMIC DNA]</scope>
    <source>
        <strain evidence="6 8">2010D-8464</strain>
    </source>
</reference>
<accession>A0AAE6CZM1</accession>
<evidence type="ECO:0000313" key="7">
    <source>
        <dbReference type="Proteomes" id="UP000293421"/>
    </source>
</evidence>
<evidence type="ECO:0000256" key="2">
    <source>
        <dbReference type="ARBA" id="ARBA00022989"/>
    </source>
</evidence>
<feature type="transmembrane region" description="Helical" evidence="4">
    <location>
        <begin position="362"/>
        <end position="382"/>
    </location>
</feature>
<dbReference type="EMBL" id="CP037746">
    <property type="protein sequence ID" value="QBL13346.1"/>
    <property type="molecule type" value="Genomic_DNA"/>
</dbReference>
<feature type="transmembrane region" description="Helical" evidence="4">
    <location>
        <begin position="162"/>
        <end position="180"/>
    </location>
</feature>
<dbReference type="Pfam" id="PF07690">
    <property type="entry name" value="MFS_1"/>
    <property type="match status" value="1"/>
</dbReference>
<feature type="transmembrane region" description="Helical" evidence="4">
    <location>
        <begin position="97"/>
        <end position="119"/>
    </location>
</feature>
<reference evidence="5 7" key="1">
    <citation type="submission" date="2019-02" db="EMBL/GenBank/DDBJ databases">
        <title>Use of ANI for Rapid Identification of Enteric Bacteria.</title>
        <authorList>
            <person name="Pruckler J."/>
            <person name="Lane C."/>
            <person name="Aubert R."/>
        </authorList>
    </citation>
    <scope>NUCLEOTIDE SEQUENCE [LARGE SCALE GENOMIC DNA]</scope>
    <source>
        <strain evidence="5 7">2014D-0083</strain>
    </source>
</reference>
<organism evidence="5 7">
    <name type="scientific">Campylobacter volucris</name>
    <dbReference type="NCBI Taxonomy" id="1031542"/>
    <lineage>
        <taxon>Bacteria</taxon>
        <taxon>Pseudomonadati</taxon>
        <taxon>Campylobacterota</taxon>
        <taxon>Epsilonproteobacteria</taxon>
        <taxon>Campylobacterales</taxon>
        <taxon>Campylobacteraceae</taxon>
        <taxon>Campylobacter</taxon>
    </lineage>
</organism>
<feature type="transmembrane region" description="Helical" evidence="4">
    <location>
        <begin position="242"/>
        <end position="261"/>
    </location>
</feature>
<feature type="transmembrane region" description="Helical" evidence="4">
    <location>
        <begin position="331"/>
        <end position="350"/>
    </location>
</feature>
<dbReference type="PANTHER" id="PTHR23523">
    <property type="match status" value="1"/>
</dbReference>
<feature type="transmembrane region" description="Helical" evidence="4">
    <location>
        <begin position="207"/>
        <end position="230"/>
    </location>
</feature>
<evidence type="ECO:0000256" key="4">
    <source>
        <dbReference type="SAM" id="Phobius"/>
    </source>
</evidence>
<dbReference type="Proteomes" id="UP000293421">
    <property type="component" value="Chromosome"/>
</dbReference>
<evidence type="ECO:0000256" key="3">
    <source>
        <dbReference type="ARBA" id="ARBA00023136"/>
    </source>
</evidence>
<feature type="transmembrane region" description="Helical" evidence="4">
    <location>
        <begin position="296"/>
        <end position="319"/>
    </location>
</feature>